<dbReference type="FunFam" id="3.30.420.40:FF:000095">
    <property type="entry name" value="Phosphotransferase"/>
    <property type="match status" value="1"/>
</dbReference>
<proteinExistence type="inferred from homology"/>
<dbReference type="EC" id="2.7.1.-" evidence="14"/>
<dbReference type="InterPro" id="IPR001312">
    <property type="entry name" value="Hexokinase"/>
</dbReference>
<keyword evidence="6 14" id="KW-0418">Kinase</keyword>
<dbReference type="PANTHER" id="PTHR19443:SF54">
    <property type="entry name" value="PHOSPHOTRANSFERASE"/>
    <property type="match status" value="1"/>
</dbReference>
<dbReference type="PROSITE" id="PS00378">
    <property type="entry name" value="HEXOKINASE_1"/>
    <property type="match status" value="1"/>
</dbReference>
<evidence type="ECO:0000256" key="8">
    <source>
        <dbReference type="ARBA" id="ARBA00023152"/>
    </source>
</evidence>
<reference evidence="17" key="1">
    <citation type="submission" date="2015-12" db="EMBL/GenBank/DDBJ databases">
        <title>De novo transcriptome assembly of four potential Pierce s Disease insect vectors from Arizona vineyards.</title>
        <authorList>
            <person name="Tassone E.E."/>
        </authorList>
    </citation>
    <scope>NUCLEOTIDE SEQUENCE</scope>
</reference>
<evidence type="ECO:0000256" key="12">
    <source>
        <dbReference type="ARBA" id="ARBA00050361"/>
    </source>
</evidence>
<dbReference type="InterPro" id="IPR019807">
    <property type="entry name" value="Hexokinase_BS"/>
</dbReference>
<comment type="catalytic activity">
    <reaction evidence="11">
        <text>D-glucose + ATP = D-glucose 6-phosphate + ADP + H(+)</text>
        <dbReference type="Rhea" id="RHEA:17825"/>
        <dbReference type="ChEBI" id="CHEBI:4167"/>
        <dbReference type="ChEBI" id="CHEBI:15378"/>
        <dbReference type="ChEBI" id="CHEBI:30616"/>
        <dbReference type="ChEBI" id="CHEBI:61548"/>
        <dbReference type="ChEBI" id="CHEBI:456216"/>
        <dbReference type="EC" id="2.7.1.1"/>
    </reaction>
    <physiologicalReaction direction="left-to-right" evidence="11">
        <dbReference type="Rhea" id="RHEA:17826"/>
    </physiologicalReaction>
</comment>
<comment type="similarity">
    <text evidence="3 14">Belongs to the hexokinase family.</text>
</comment>
<evidence type="ECO:0000256" key="9">
    <source>
        <dbReference type="ARBA" id="ARBA00044613"/>
    </source>
</evidence>
<comment type="pathway">
    <text evidence="1">Carbohydrate degradation; glycolysis; D-glyceraldehyde 3-phosphate and glycerone phosphate from D-glucose: step 1/4.</text>
</comment>
<dbReference type="InterPro" id="IPR022673">
    <property type="entry name" value="Hexokinase_C"/>
</dbReference>
<comment type="pathway">
    <text evidence="2">Carbohydrate metabolism; hexose metabolism.</text>
</comment>
<dbReference type="PANTHER" id="PTHR19443">
    <property type="entry name" value="HEXOKINASE"/>
    <property type="match status" value="1"/>
</dbReference>
<keyword evidence="4 14" id="KW-0808">Transferase</keyword>
<dbReference type="GO" id="GO:0001678">
    <property type="term" value="P:intracellular glucose homeostasis"/>
    <property type="evidence" value="ECO:0007669"/>
    <property type="project" value="InterPro"/>
</dbReference>
<evidence type="ECO:0000256" key="2">
    <source>
        <dbReference type="ARBA" id="ARBA00005028"/>
    </source>
</evidence>
<feature type="domain" description="Hexokinase N-terminal" evidence="15">
    <location>
        <begin position="32"/>
        <end position="223"/>
    </location>
</feature>
<sequence>MAAARAAMINTLNENLRVTSLNINNEGKKKQIEQKLKGIRFDGATVLKIGDTFLTELELGIKDRPSSLLMENTYIPELPDGTEEGQFLALDLGGTNFRILHLVFHKGRLIRENVKHYHIEDELRLGCGVKLFDFLAECCSSFVNEVGLQNKMLPLGFTFSFPMHQKALDSGLLVKWTKSFNTTGVEGEDAVKMLREAIIRRGNKNIDVVAILNDTTGTLLQGALFDHKTYIGLIIGTGSNACYLERADRVHHWETERHGEREIIIDIEWGAFGDNGVLDFIKTPFDLQVDKNSIQVNSFTFEKYIGGKYLGEIVRVILVDLARDKLLFNGNISKKLLVNNSFSTSNISCIEQDCVDKTITNTEKVLSDFEQKYTLDDIAIVGYVCEMVSLRAALLVSVCTAEVLKHMNRPETTVAVDGSLFKFHPRMKQWMNQYIAILAPKLKFQLRLAEDGSGKGAGLAAAIAMKLKGRTNGKVLKS</sequence>
<evidence type="ECO:0000259" key="15">
    <source>
        <dbReference type="Pfam" id="PF00349"/>
    </source>
</evidence>
<dbReference type="GO" id="GO:0006006">
    <property type="term" value="P:glucose metabolic process"/>
    <property type="evidence" value="ECO:0007669"/>
    <property type="project" value="TreeGrafter"/>
</dbReference>
<dbReference type="GO" id="GO:0005524">
    <property type="term" value="F:ATP binding"/>
    <property type="evidence" value="ECO:0007669"/>
    <property type="project" value="UniProtKB-UniRule"/>
</dbReference>
<evidence type="ECO:0000256" key="3">
    <source>
        <dbReference type="ARBA" id="ARBA00009225"/>
    </source>
</evidence>
<dbReference type="GO" id="GO:0005829">
    <property type="term" value="C:cytosol"/>
    <property type="evidence" value="ECO:0007669"/>
    <property type="project" value="TreeGrafter"/>
</dbReference>
<comment type="catalytic activity">
    <reaction evidence="10">
        <text>D-fructose + ATP = D-fructose 6-phosphate + ADP + H(+)</text>
        <dbReference type="Rhea" id="RHEA:16125"/>
        <dbReference type="ChEBI" id="CHEBI:15378"/>
        <dbReference type="ChEBI" id="CHEBI:30616"/>
        <dbReference type="ChEBI" id="CHEBI:37721"/>
        <dbReference type="ChEBI" id="CHEBI:61527"/>
        <dbReference type="ChEBI" id="CHEBI:456216"/>
        <dbReference type="EC" id="2.7.1.1"/>
    </reaction>
    <physiologicalReaction direction="left-to-right" evidence="10">
        <dbReference type="Rhea" id="RHEA:16126"/>
    </physiologicalReaction>
</comment>
<evidence type="ECO:0000256" key="7">
    <source>
        <dbReference type="ARBA" id="ARBA00022840"/>
    </source>
</evidence>
<dbReference type="UniPathway" id="UPA00109">
    <property type="reaction ID" value="UER00180"/>
</dbReference>
<evidence type="ECO:0000256" key="6">
    <source>
        <dbReference type="ARBA" id="ARBA00022777"/>
    </source>
</evidence>
<dbReference type="InterPro" id="IPR043129">
    <property type="entry name" value="ATPase_NBD"/>
</dbReference>
<dbReference type="PROSITE" id="PS51748">
    <property type="entry name" value="HEXOKINASE_2"/>
    <property type="match status" value="1"/>
</dbReference>
<dbReference type="AlphaFoldDB" id="A0A1B6CBM9"/>
<evidence type="ECO:0000256" key="14">
    <source>
        <dbReference type="RuleBase" id="RU362007"/>
    </source>
</evidence>
<keyword evidence="7 14" id="KW-0067">ATP-binding</keyword>
<dbReference type="PRINTS" id="PR00475">
    <property type="entry name" value="HEXOKINASE"/>
</dbReference>
<name>A0A1B6CBM9_9HEMI</name>
<dbReference type="GO" id="GO:0006096">
    <property type="term" value="P:glycolytic process"/>
    <property type="evidence" value="ECO:0007669"/>
    <property type="project" value="UniProtKB-UniPathway"/>
</dbReference>
<dbReference type="SUPFAM" id="SSF53067">
    <property type="entry name" value="Actin-like ATPase domain"/>
    <property type="match status" value="2"/>
</dbReference>
<dbReference type="GO" id="GO:0004340">
    <property type="term" value="F:glucokinase activity"/>
    <property type="evidence" value="ECO:0007669"/>
    <property type="project" value="TreeGrafter"/>
</dbReference>
<evidence type="ECO:0000256" key="13">
    <source>
        <dbReference type="ARBA" id="ARBA00059457"/>
    </source>
</evidence>
<gene>
    <name evidence="17" type="ORF">g.3554</name>
</gene>
<keyword evidence="5 14" id="KW-0547">Nucleotide-binding</keyword>
<feature type="domain" description="Hexokinase C-terminal" evidence="16">
    <location>
        <begin position="231"/>
        <end position="463"/>
    </location>
</feature>
<protein>
    <recommendedName>
        <fullName evidence="14">Phosphotransferase</fullName>
        <ecNumber evidence="14">2.7.1.-</ecNumber>
    </recommendedName>
</protein>
<evidence type="ECO:0000256" key="4">
    <source>
        <dbReference type="ARBA" id="ARBA00022679"/>
    </source>
</evidence>
<dbReference type="Gene3D" id="3.40.367.20">
    <property type="match status" value="1"/>
</dbReference>
<dbReference type="UniPathway" id="UPA00242"/>
<accession>A0A1B6CBM9</accession>
<dbReference type="Pfam" id="PF03727">
    <property type="entry name" value="Hexokinase_2"/>
    <property type="match status" value="1"/>
</dbReference>
<evidence type="ECO:0000259" key="16">
    <source>
        <dbReference type="Pfam" id="PF03727"/>
    </source>
</evidence>
<evidence type="ECO:0000256" key="10">
    <source>
        <dbReference type="ARBA" id="ARBA00047905"/>
    </source>
</evidence>
<evidence type="ECO:0000256" key="1">
    <source>
        <dbReference type="ARBA" id="ARBA00004888"/>
    </source>
</evidence>
<comment type="catalytic activity">
    <reaction evidence="12">
        <text>D-mannose + ATP = D-mannose 6-phosphate + ADP + H(+)</text>
        <dbReference type="Rhea" id="RHEA:11028"/>
        <dbReference type="ChEBI" id="CHEBI:4208"/>
        <dbReference type="ChEBI" id="CHEBI:15378"/>
        <dbReference type="ChEBI" id="CHEBI:30616"/>
        <dbReference type="ChEBI" id="CHEBI:58735"/>
        <dbReference type="ChEBI" id="CHEBI:456216"/>
        <dbReference type="EC" id="2.7.1.1"/>
    </reaction>
    <physiologicalReaction direction="left-to-right" evidence="12">
        <dbReference type="Rhea" id="RHEA:11029"/>
    </physiologicalReaction>
</comment>
<evidence type="ECO:0000256" key="5">
    <source>
        <dbReference type="ARBA" id="ARBA00022741"/>
    </source>
</evidence>
<comment type="function">
    <text evidence="13">Catalyzes the phosphorylation of various hexoses to hexose 6-phosphate.</text>
</comment>
<dbReference type="InterPro" id="IPR022672">
    <property type="entry name" value="Hexokinase_N"/>
</dbReference>
<evidence type="ECO:0000313" key="17">
    <source>
        <dbReference type="EMBL" id="JAS10700.1"/>
    </source>
</evidence>
<dbReference type="FunFam" id="3.40.367.20:FF:000005">
    <property type="entry name" value="Phosphotransferase"/>
    <property type="match status" value="1"/>
</dbReference>
<dbReference type="Pfam" id="PF00349">
    <property type="entry name" value="Hexokinase_1"/>
    <property type="match status" value="1"/>
</dbReference>
<dbReference type="GO" id="GO:0019158">
    <property type="term" value="F:mannokinase activity"/>
    <property type="evidence" value="ECO:0007669"/>
    <property type="project" value="RHEA"/>
</dbReference>
<dbReference type="Gene3D" id="3.30.420.40">
    <property type="match status" value="1"/>
</dbReference>
<evidence type="ECO:0000256" key="11">
    <source>
        <dbReference type="ARBA" id="ARBA00048160"/>
    </source>
</evidence>
<dbReference type="EMBL" id="GEDC01026598">
    <property type="protein sequence ID" value="JAS10700.1"/>
    <property type="molecule type" value="Transcribed_RNA"/>
</dbReference>
<dbReference type="GO" id="GO:0008865">
    <property type="term" value="F:fructokinase activity"/>
    <property type="evidence" value="ECO:0007669"/>
    <property type="project" value="TreeGrafter"/>
</dbReference>
<organism evidence="17">
    <name type="scientific">Clastoptera arizonana</name>
    <name type="common">Arizona spittle bug</name>
    <dbReference type="NCBI Taxonomy" id="38151"/>
    <lineage>
        <taxon>Eukaryota</taxon>
        <taxon>Metazoa</taxon>
        <taxon>Ecdysozoa</taxon>
        <taxon>Arthropoda</taxon>
        <taxon>Hexapoda</taxon>
        <taxon>Insecta</taxon>
        <taxon>Pterygota</taxon>
        <taxon>Neoptera</taxon>
        <taxon>Paraneoptera</taxon>
        <taxon>Hemiptera</taxon>
        <taxon>Auchenorrhyncha</taxon>
        <taxon>Cercopoidea</taxon>
        <taxon>Clastopteridae</taxon>
        <taxon>Clastoptera</taxon>
    </lineage>
</organism>
<keyword evidence="8 14" id="KW-0324">Glycolysis</keyword>
<comment type="catalytic activity">
    <reaction evidence="9">
        <text>a D-hexose + ATP = a D-hexose 6-phosphate + ADP + H(+)</text>
        <dbReference type="Rhea" id="RHEA:22740"/>
        <dbReference type="ChEBI" id="CHEBI:4194"/>
        <dbReference type="ChEBI" id="CHEBI:15378"/>
        <dbReference type="ChEBI" id="CHEBI:30616"/>
        <dbReference type="ChEBI" id="CHEBI:229467"/>
        <dbReference type="ChEBI" id="CHEBI:456216"/>
        <dbReference type="EC" id="2.7.1.1"/>
    </reaction>
    <physiologicalReaction direction="left-to-right" evidence="9">
        <dbReference type="Rhea" id="RHEA:22741"/>
    </physiologicalReaction>
</comment>
<dbReference type="GO" id="GO:0005739">
    <property type="term" value="C:mitochondrion"/>
    <property type="evidence" value="ECO:0007669"/>
    <property type="project" value="TreeGrafter"/>
</dbReference>
<dbReference type="GO" id="GO:0005536">
    <property type="term" value="F:D-glucose binding"/>
    <property type="evidence" value="ECO:0007669"/>
    <property type="project" value="InterPro"/>
</dbReference>